<feature type="compositionally biased region" description="Polar residues" evidence="1">
    <location>
        <begin position="20"/>
        <end position="31"/>
    </location>
</feature>
<name>A0ABD0JWU3_9CAEN</name>
<reference evidence="2 3" key="1">
    <citation type="journal article" date="2023" name="Sci. Data">
        <title>Genome assembly of the Korean intertidal mud-creeper Batillaria attramentaria.</title>
        <authorList>
            <person name="Patra A.K."/>
            <person name="Ho P.T."/>
            <person name="Jun S."/>
            <person name="Lee S.J."/>
            <person name="Kim Y."/>
            <person name="Won Y.J."/>
        </authorList>
    </citation>
    <scope>NUCLEOTIDE SEQUENCE [LARGE SCALE GENOMIC DNA]</scope>
    <source>
        <strain evidence="2">Wonlab-2016</strain>
    </source>
</reference>
<proteinExistence type="predicted"/>
<organism evidence="2 3">
    <name type="scientific">Batillaria attramentaria</name>
    <dbReference type="NCBI Taxonomy" id="370345"/>
    <lineage>
        <taxon>Eukaryota</taxon>
        <taxon>Metazoa</taxon>
        <taxon>Spiralia</taxon>
        <taxon>Lophotrochozoa</taxon>
        <taxon>Mollusca</taxon>
        <taxon>Gastropoda</taxon>
        <taxon>Caenogastropoda</taxon>
        <taxon>Sorbeoconcha</taxon>
        <taxon>Cerithioidea</taxon>
        <taxon>Batillariidae</taxon>
        <taxon>Batillaria</taxon>
    </lineage>
</organism>
<feature type="region of interest" description="Disordered" evidence="1">
    <location>
        <begin position="1"/>
        <end position="35"/>
    </location>
</feature>
<gene>
    <name evidence="2" type="ORF">BaRGS_00029243</name>
</gene>
<evidence type="ECO:0000313" key="2">
    <source>
        <dbReference type="EMBL" id="KAK7479526.1"/>
    </source>
</evidence>
<dbReference type="Proteomes" id="UP001519460">
    <property type="component" value="Unassembled WGS sequence"/>
</dbReference>
<protein>
    <submittedName>
        <fullName evidence="2">Uncharacterized protein</fullName>
    </submittedName>
</protein>
<sequence>MDKPHKLSVSVHRNSKRRQFSPQLKTSNRNGTRFYGNANDLSVACKKPSITGHTGPTDTTRSSIGYLPFTAPSIELSPLHVHRDVTRRIPAILELIA</sequence>
<evidence type="ECO:0000256" key="1">
    <source>
        <dbReference type="SAM" id="MobiDB-lite"/>
    </source>
</evidence>
<keyword evidence="3" id="KW-1185">Reference proteome</keyword>
<accession>A0ABD0JWU3</accession>
<dbReference type="EMBL" id="JACVVK020000301">
    <property type="protein sequence ID" value="KAK7479526.1"/>
    <property type="molecule type" value="Genomic_DNA"/>
</dbReference>
<dbReference type="AlphaFoldDB" id="A0ABD0JWU3"/>
<evidence type="ECO:0000313" key="3">
    <source>
        <dbReference type="Proteomes" id="UP001519460"/>
    </source>
</evidence>
<comment type="caution">
    <text evidence="2">The sequence shown here is derived from an EMBL/GenBank/DDBJ whole genome shotgun (WGS) entry which is preliminary data.</text>
</comment>